<organism evidence="1 2">
    <name type="scientific">Candidatus Electrothrix aarhusensis</name>
    <dbReference type="NCBI Taxonomy" id="1859131"/>
    <lineage>
        <taxon>Bacteria</taxon>
        <taxon>Pseudomonadati</taxon>
        <taxon>Thermodesulfobacteriota</taxon>
        <taxon>Desulfobulbia</taxon>
        <taxon>Desulfobulbales</taxon>
        <taxon>Desulfobulbaceae</taxon>
        <taxon>Candidatus Electrothrix</taxon>
    </lineage>
</organism>
<evidence type="ECO:0000313" key="2">
    <source>
        <dbReference type="Proteomes" id="UP000287853"/>
    </source>
</evidence>
<sequence>MIPHECMDQQLITGYHVQNFQETLNQEICQALKPLPCDRGAANIRYSIFSVVDGGPGCGTRMSAASRTLLDSEVLTQCKCRERRQMTAPQQVSPAQGTMFHHVPRRTLVAWQPVPRARSYVVEIKYNGRLWTTLNATDEATFATFDFPGAGQGEWRVMAQGRRGMNGPASPWSSFQYQR</sequence>
<gene>
    <name evidence="1" type="ORF">H206_03711</name>
</gene>
<dbReference type="AlphaFoldDB" id="A0A444J0P0"/>
<comment type="caution">
    <text evidence="1">The sequence shown here is derived from an EMBL/GenBank/DDBJ whole genome shotgun (WGS) entry which is preliminary data.</text>
</comment>
<dbReference type="Proteomes" id="UP000287853">
    <property type="component" value="Unassembled WGS sequence"/>
</dbReference>
<protein>
    <recommendedName>
        <fullName evidence="3">Fibronectin type-III domain-containing protein</fullName>
    </recommendedName>
</protein>
<dbReference type="EMBL" id="MTKO01000054">
    <property type="protein sequence ID" value="RWX46709.1"/>
    <property type="molecule type" value="Genomic_DNA"/>
</dbReference>
<proteinExistence type="predicted"/>
<name>A0A444J0P0_9BACT</name>
<accession>A0A444J0P0</accession>
<evidence type="ECO:0008006" key="3">
    <source>
        <dbReference type="Google" id="ProtNLM"/>
    </source>
</evidence>
<reference evidence="1 2" key="1">
    <citation type="submission" date="2017-01" db="EMBL/GenBank/DDBJ databases">
        <title>The cable genome- insights into the physiology and evolution of filamentous bacteria capable of sulfide oxidation via long distance electron transfer.</title>
        <authorList>
            <person name="Schreiber L."/>
            <person name="Bjerg J.T."/>
            <person name="Boggild A."/>
            <person name="Van De Vossenberg J."/>
            <person name="Meysman F."/>
            <person name="Nielsen L.P."/>
            <person name="Schramm A."/>
            <person name="Kjeldsen K.U."/>
        </authorList>
    </citation>
    <scope>NUCLEOTIDE SEQUENCE [LARGE SCALE GENOMIC DNA]</scope>
    <source>
        <strain evidence="1">MCF</strain>
    </source>
</reference>
<keyword evidence="2" id="KW-1185">Reference proteome</keyword>
<evidence type="ECO:0000313" key="1">
    <source>
        <dbReference type="EMBL" id="RWX46709.1"/>
    </source>
</evidence>